<dbReference type="AlphaFoldDB" id="A0A3D8J9G8"/>
<organism evidence="3 4">
    <name type="scientific">Helicobacter anseris</name>
    <dbReference type="NCBI Taxonomy" id="375926"/>
    <lineage>
        <taxon>Bacteria</taxon>
        <taxon>Pseudomonadati</taxon>
        <taxon>Campylobacterota</taxon>
        <taxon>Epsilonproteobacteria</taxon>
        <taxon>Campylobacterales</taxon>
        <taxon>Helicobacteraceae</taxon>
        <taxon>Helicobacter</taxon>
    </lineage>
</organism>
<dbReference type="InterPro" id="IPR050361">
    <property type="entry name" value="MPP/UQCRC_Complex"/>
</dbReference>
<reference evidence="3 4" key="1">
    <citation type="submission" date="2018-04" db="EMBL/GenBank/DDBJ databases">
        <title>Novel Campyloabacter and Helicobacter Species and Strains.</title>
        <authorList>
            <person name="Mannion A.J."/>
            <person name="Shen Z."/>
            <person name="Fox J.G."/>
        </authorList>
    </citation>
    <scope>NUCLEOTIDE SEQUENCE [LARGE SCALE GENOMIC DNA]</scope>
    <source>
        <strain evidence="3 4">MIT 04-9362</strain>
    </source>
</reference>
<proteinExistence type="predicted"/>
<dbReference type="InterPro" id="IPR007863">
    <property type="entry name" value="Peptidase_M16_C"/>
</dbReference>
<sequence length="431" mass="48778">MKFLFTAILFLGVFMQTKAIEYIKINHQEIPVIFEYSQVIPAGFIRLSFLGGGSINDGKLSGLSSLSAKLLNEGSKSLGVIKFSEELDKRAISLHSTAGIETLNIELGFLKEQQKEALKLLQELLLDPNYTQNTLEKIKQNAINTLLAKENDFDYIANKNLSTLLFKDTPLAKNPTKESLENITLEDIKNFIQENLTLARVIVTMGGDIDEKQTLQEIKNILSNLNTGIKAQTHKYEANPNKEEITTYKETQQAYIYFGAPFYISNLKEDSYKAKILSFVLGASGFGSRLMEEIRVKRGLAYSAYLRVNTGKIISYASGYLQTKLDNQQEAISLVKEIVKEFIQNGITQEELDSAKQFLLGNEPLKKETLSQRLNTKFQNFYLGLPIDFDQIQLEQIQDISLDTINSYIKSHVELNDLTFSILTMEEKDNE</sequence>
<dbReference type="PANTHER" id="PTHR11851:SF225">
    <property type="entry name" value="NON-PEPTIDASE HOMOLOG YMXG"/>
    <property type="match status" value="1"/>
</dbReference>
<dbReference type="PANTHER" id="PTHR11851">
    <property type="entry name" value="METALLOPROTEASE"/>
    <property type="match status" value="1"/>
</dbReference>
<comment type="caution">
    <text evidence="3">The sequence shown here is derived from an EMBL/GenBank/DDBJ whole genome shotgun (WGS) entry which is preliminary data.</text>
</comment>
<keyword evidence="4" id="KW-1185">Reference proteome</keyword>
<dbReference type="SUPFAM" id="SSF63411">
    <property type="entry name" value="LuxS/MPP-like metallohydrolase"/>
    <property type="match status" value="2"/>
</dbReference>
<evidence type="ECO:0000313" key="4">
    <source>
        <dbReference type="Proteomes" id="UP000256695"/>
    </source>
</evidence>
<dbReference type="Pfam" id="PF00675">
    <property type="entry name" value="Peptidase_M16"/>
    <property type="match status" value="1"/>
</dbReference>
<feature type="domain" description="Peptidase M16 N-terminal" evidence="1">
    <location>
        <begin position="51"/>
        <end position="173"/>
    </location>
</feature>
<evidence type="ECO:0000259" key="2">
    <source>
        <dbReference type="Pfam" id="PF05193"/>
    </source>
</evidence>
<protein>
    <submittedName>
        <fullName evidence="3">Peptidase M16</fullName>
    </submittedName>
</protein>
<name>A0A3D8J9G8_9HELI</name>
<feature type="domain" description="Peptidase M16 C-terminal" evidence="2">
    <location>
        <begin position="182"/>
        <end position="357"/>
    </location>
</feature>
<evidence type="ECO:0000313" key="3">
    <source>
        <dbReference type="EMBL" id="RDU74143.1"/>
    </source>
</evidence>
<accession>A0A3D8J9G8</accession>
<dbReference type="Gene3D" id="3.30.830.10">
    <property type="entry name" value="Metalloenzyme, LuxS/M16 peptidase-like"/>
    <property type="match status" value="2"/>
</dbReference>
<dbReference type="OrthoDB" id="9811314at2"/>
<evidence type="ECO:0000259" key="1">
    <source>
        <dbReference type="Pfam" id="PF00675"/>
    </source>
</evidence>
<gene>
    <name evidence="3" type="ORF">CQA57_02425</name>
</gene>
<dbReference type="GO" id="GO:0046872">
    <property type="term" value="F:metal ion binding"/>
    <property type="evidence" value="ECO:0007669"/>
    <property type="project" value="InterPro"/>
</dbReference>
<dbReference type="InterPro" id="IPR011765">
    <property type="entry name" value="Pept_M16_N"/>
</dbReference>
<dbReference type="Pfam" id="PF05193">
    <property type="entry name" value="Peptidase_M16_C"/>
    <property type="match status" value="1"/>
</dbReference>
<dbReference type="InterPro" id="IPR011249">
    <property type="entry name" value="Metalloenz_LuxS/M16"/>
</dbReference>
<dbReference type="EMBL" id="NXLX01000004">
    <property type="protein sequence ID" value="RDU74143.1"/>
    <property type="molecule type" value="Genomic_DNA"/>
</dbReference>
<dbReference type="Proteomes" id="UP000256695">
    <property type="component" value="Unassembled WGS sequence"/>
</dbReference>